<dbReference type="Proteomes" id="UP000450012">
    <property type="component" value="Unassembled WGS sequence"/>
</dbReference>
<gene>
    <name evidence="1" type="ORF">GTP45_03980</name>
</gene>
<protein>
    <submittedName>
        <fullName evidence="1">CopG family transcriptional regulator</fullName>
    </submittedName>
</protein>
<dbReference type="RefSeq" id="WP_161012558.1">
    <property type="nucleotide sequence ID" value="NZ_WWCK01000001.1"/>
</dbReference>
<organism evidence="1 2">
    <name type="scientific">Duganella rivi</name>
    <dbReference type="NCBI Taxonomy" id="2666083"/>
    <lineage>
        <taxon>Bacteria</taxon>
        <taxon>Pseudomonadati</taxon>
        <taxon>Pseudomonadota</taxon>
        <taxon>Betaproteobacteria</taxon>
        <taxon>Burkholderiales</taxon>
        <taxon>Oxalobacteraceae</taxon>
        <taxon>Telluria group</taxon>
        <taxon>Duganella</taxon>
    </lineage>
</organism>
<evidence type="ECO:0000313" key="2">
    <source>
        <dbReference type="Proteomes" id="UP000450012"/>
    </source>
</evidence>
<comment type="caution">
    <text evidence="1">The sequence shown here is derived from an EMBL/GenBank/DDBJ whole genome shotgun (WGS) entry which is preliminary data.</text>
</comment>
<keyword evidence="2" id="KW-1185">Reference proteome</keyword>
<reference evidence="1 2" key="1">
    <citation type="submission" date="2019-12" db="EMBL/GenBank/DDBJ databases">
        <title>Novel species isolated from a subtropical stream in China.</title>
        <authorList>
            <person name="Lu H."/>
        </authorList>
    </citation>
    <scope>NUCLEOTIDE SEQUENCE [LARGE SCALE GENOMIC DNA]</scope>
    <source>
        <strain evidence="1 2">FT55W</strain>
    </source>
</reference>
<dbReference type="AlphaFoldDB" id="A0A7X4GM39"/>
<dbReference type="EMBL" id="WWCK01000001">
    <property type="protein sequence ID" value="MYM65997.1"/>
    <property type="molecule type" value="Genomic_DNA"/>
</dbReference>
<name>A0A7X4GM39_9BURK</name>
<sequence>MALTLAEIEESIKSLSLTDKQRILDALSRELAEARHAMTLEALEDVDAGRFVDQQDVKRWADSLGTSKPLPRP</sequence>
<proteinExistence type="predicted"/>
<evidence type="ECO:0000313" key="1">
    <source>
        <dbReference type="EMBL" id="MYM65997.1"/>
    </source>
</evidence>
<accession>A0A7X4GM39</accession>